<dbReference type="PaxDb" id="593117-TGAM_0994"/>
<proteinExistence type="predicted"/>
<dbReference type="GO" id="GO:0008235">
    <property type="term" value="F:metalloexopeptidase activity"/>
    <property type="evidence" value="ECO:0007669"/>
    <property type="project" value="InterPro"/>
</dbReference>
<dbReference type="GeneID" id="7988051"/>
<reference evidence="2 3" key="1">
    <citation type="journal article" date="2007" name="Genome Biol.">
        <title>Genome analysis and genome-wide proteomics of Thermococcus gammatolerans, the most radioresistant organism known amongst the Archaea.</title>
        <authorList>
            <person name="Zivanovic Y."/>
            <person name="Armengaud J."/>
            <person name="Lagorce A."/>
            <person name="Leplat C."/>
            <person name="Guerin P."/>
            <person name="Dutertre M."/>
            <person name="Anthouard V."/>
            <person name="Forterre P."/>
            <person name="Wincker P."/>
            <person name="Confalonieri F."/>
        </authorList>
    </citation>
    <scope>NUCLEOTIDE SEQUENCE [LARGE SCALE GENOMIC DNA]</scope>
    <source>
        <strain evidence="3">DSM 15229 / JCM 11827 / EJ3</strain>
    </source>
</reference>
<protein>
    <submittedName>
        <fullName evidence="2">M28 family peptidase, Zn-dependent</fullName>
    </submittedName>
</protein>
<dbReference type="InterPro" id="IPR007484">
    <property type="entry name" value="Peptidase_M28"/>
</dbReference>
<dbReference type="STRING" id="593117.TGAM_0994"/>
<dbReference type="Proteomes" id="UP000001488">
    <property type="component" value="Chromosome"/>
</dbReference>
<dbReference type="EMBL" id="CP001398">
    <property type="protein sequence ID" value="ACS33496.1"/>
    <property type="molecule type" value="Genomic_DNA"/>
</dbReference>
<dbReference type="AlphaFoldDB" id="C5A5I4"/>
<dbReference type="eggNOG" id="arCOG02959">
    <property type="taxonomic scope" value="Archaea"/>
</dbReference>
<name>C5A5I4_THEGJ</name>
<evidence type="ECO:0000313" key="2">
    <source>
        <dbReference type="EMBL" id="ACS33496.1"/>
    </source>
</evidence>
<dbReference type="GO" id="GO:0006508">
    <property type="term" value="P:proteolysis"/>
    <property type="evidence" value="ECO:0007669"/>
    <property type="project" value="InterPro"/>
</dbReference>
<dbReference type="PATRIC" id="fig|593117.10.peg.989"/>
<dbReference type="OrthoDB" id="18376at2157"/>
<dbReference type="KEGG" id="tga:TGAM_0994"/>
<dbReference type="HOGENOM" id="CLU_035477_0_0_2"/>
<dbReference type="PANTHER" id="PTHR12147">
    <property type="entry name" value="METALLOPEPTIDASE M28 FAMILY MEMBER"/>
    <property type="match status" value="1"/>
</dbReference>
<dbReference type="PANTHER" id="PTHR12147:SF26">
    <property type="entry name" value="PEPTIDASE M28 DOMAIN-CONTAINING PROTEIN"/>
    <property type="match status" value="1"/>
</dbReference>
<dbReference type="Pfam" id="PF04389">
    <property type="entry name" value="Peptidase_M28"/>
    <property type="match status" value="1"/>
</dbReference>
<dbReference type="Gene3D" id="3.50.30.30">
    <property type="match status" value="1"/>
</dbReference>
<dbReference type="RefSeq" id="WP_015858610.1">
    <property type="nucleotide sequence ID" value="NC_012804.1"/>
</dbReference>
<sequence>MGIMPFLRESEVLSSERILHDIVEISQFHRIQGSKELVEAVRYIEEELSAWGVSSRLIREKYDGESWYLTLRSPIAWDLVGAEIEFDGHRLNSSRTPLVAMAHSPPGEGEGEVLPIIREEDWERAEGKVVLVGENWRKAYRRANESGAAAFLAYRRGTGSAVPYIGLFLSKDDLKWARIPALAVPETWAEEAIRKHLSGKSPKVKFRVEVEVRERETLPILYAEIGEPPYILFTAHICHPRPGANDNASGSAMLMELARVLSRVWNGSFRFGFAFLWIPEYYGTQAFVKEHARMEDYYAVINLDMVGGSVDRSGSTVMVVRTPLSNFSVLSGIIEASLSLANMRGGKSFSGSPMPLLPVKAYPYEMGSDHDVFNFFGVPAVMPITWPDRFYHSSEDSPEKVSRATLDVIGRGVLSAVLFLARGEKNDLQRVSRGYAMKYLGELAMETETEVAERLVMNGLARDSRFLGIDLGHSFEEKPWLKWSARGRISVEFIRGRNTSLAEEFEKLTEDRRVITHLHELVMLGEKLPEEKAYKALREEYSDINEEKLERLERLVGILLETGIVEGT</sequence>
<evidence type="ECO:0000313" key="3">
    <source>
        <dbReference type="Proteomes" id="UP000001488"/>
    </source>
</evidence>
<dbReference type="Gene3D" id="3.40.630.10">
    <property type="entry name" value="Zn peptidases"/>
    <property type="match status" value="1"/>
</dbReference>
<feature type="domain" description="Peptidase M28" evidence="1">
    <location>
        <begin position="228"/>
        <end position="416"/>
    </location>
</feature>
<dbReference type="InterPro" id="IPR045175">
    <property type="entry name" value="M28_fam"/>
</dbReference>
<dbReference type="SUPFAM" id="SSF53187">
    <property type="entry name" value="Zn-dependent exopeptidases"/>
    <property type="match status" value="1"/>
</dbReference>
<evidence type="ECO:0000259" key="1">
    <source>
        <dbReference type="Pfam" id="PF04389"/>
    </source>
</evidence>
<accession>C5A5I4</accession>
<organism evidence="2 3">
    <name type="scientific">Thermococcus gammatolerans (strain DSM 15229 / JCM 11827 / EJ3)</name>
    <dbReference type="NCBI Taxonomy" id="593117"/>
    <lineage>
        <taxon>Archaea</taxon>
        <taxon>Methanobacteriati</taxon>
        <taxon>Methanobacteriota</taxon>
        <taxon>Thermococci</taxon>
        <taxon>Thermococcales</taxon>
        <taxon>Thermococcaceae</taxon>
        <taxon>Thermococcus</taxon>
    </lineage>
</organism>
<gene>
    <name evidence="2" type="ordered locus">TGAM_0994</name>
</gene>
<keyword evidence="3" id="KW-1185">Reference proteome</keyword>
<dbReference type="CDD" id="cd05643">
    <property type="entry name" value="M28_like"/>
    <property type="match status" value="1"/>
</dbReference>